<evidence type="ECO:0000256" key="3">
    <source>
        <dbReference type="ARBA" id="ARBA00023052"/>
    </source>
</evidence>
<dbReference type="EC" id="4.1.2.-" evidence="5"/>
<evidence type="ECO:0000259" key="6">
    <source>
        <dbReference type="Pfam" id="PF09363"/>
    </source>
</evidence>
<evidence type="ECO:0000256" key="5">
    <source>
        <dbReference type="HAMAP-Rule" id="MF_01403"/>
    </source>
</evidence>
<dbReference type="Proteomes" id="UP000181884">
    <property type="component" value="Unassembled WGS sequence"/>
</dbReference>
<dbReference type="InterPro" id="IPR005593">
    <property type="entry name" value="Xul5P/Fru6P_PKetolase"/>
</dbReference>
<dbReference type="PROSITE" id="PS60003">
    <property type="entry name" value="PHOSPHOKETOLASE_2"/>
    <property type="match status" value="1"/>
</dbReference>
<dbReference type="InterPro" id="IPR018970">
    <property type="entry name" value="Xul5P/Fru6P_PKetolase_N"/>
</dbReference>
<dbReference type="PIRSF" id="PIRSF017245">
    <property type="entry name" value="Phosphoketolase"/>
    <property type="match status" value="1"/>
</dbReference>
<proteinExistence type="inferred from homology"/>
<evidence type="ECO:0000256" key="4">
    <source>
        <dbReference type="ARBA" id="ARBA00023239"/>
    </source>
</evidence>
<name>A0A1L8RCK9_9ENTE</name>
<dbReference type="EMBL" id="JXKH01000009">
    <property type="protein sequence ID" value="OJG17486.1"/>
    <property type="molecule type" value="Genomic_DNA"/>
</dbReference>
<dbReference type="HAMAP" id="MF_01403">
    <property type="entry name" value="Phosphoketolase"/>
    <property type="match status" value="1"/>
</dbReference>
<dbReference type="Gene3D" id="3.40.50.970">
    <property type="match status" value="2"/>
</dbReference>
<dbReference type="NCBIfam" id="NF003618">
    <property type="entry name" value="PRK05261.1-3"/>
    <property type="match status" value="1"/>
</dbReference>
<dbReference type="InterPro" id="IPR019789">
    <property type="entry name" value="Xul5P/Fru6P_PKetolase_ThDP_BS"/>
</dbReference>
<dbReference type="Pfam" id="PF03894">
    <property type="entry name" value="XFP"/>
    <property type="match status" value="1"/>
</dbReference>
<dbReference type="Pfam" id="PF09363">
    <property type="entry name" value="XFP_C"/>
    <property type="match status" value="1"/>
</dbReference>
<evidence type="ECO:0000256" key="1">
    <source>
        <dbReference type="ARBA" id="ARBA00001964"/>
    </source>
</evidence>
<dbReference type="PROSITE" id="PS60002">
    <property type="entry name" value="PHOSPHOKETOLASE_1"/>
    <property type="match status" value="1"/>
</dbReference>
<evidence type="ECO:0000313" key="8">
    <source>
        <dbReference type="EMBL" id="OJG17486.1"/>
    </source>
</evidence>
<dbReference type="InterPro" id="IPR029061">
    <property type="entry name" value="THDP-binding"/>
</dbReference>
<keyword evidence="4 5" id="KW-0456">Lyase</keyword>
<keyword evidence="9" id="KW-1185">Reference proteome</keyword>
<dbReference type="GO" id="GO:0005975">
    <property type="term" value="P:carbohydrate metabolic process"/>
    <property type="evidence" value="ECO:0007669"/>
    <property type="project" value="InterPro"/>
</dbReference>
<evidence type="ECO:0000259" key="7">
    <source>
        <dbReference type="Pfam" id="PF09364"/>
    </source>
</evidence>
<organism evidence="8 9">
    <name type="scientific">Enterococcus canis</name>
    <dbReference type="NCBI Taxonomy" id="214095"/>
    <lineage>
        <taxon>Bacteria</taxon>
        <taxon>Bacillati</taxon>
        <taxon>Bacillota</taxon>
        <taxon>Bacilli</taxon>
        <taxon>Lactobacillales</taxon>
        <taxon>Enterococcaceae</taxon>
        <taxon>Enterococcus</taxon>
    </lineage>
</organism>
<dbReference type="InterPro" id="IPR019790">
    <property type="entry name" value="Xul5P/Fru6P_PKetolase_CS"/>
</dbReference>
<dbReference type="AlphaFoldDB" id="A0A1L8RCK9"/>
<comment type="caution">
    <text evidence="8">The sequence shown here is derived from an EMBL/GenBank/DDBJ whole genome shotgun (WGS) entry which is preliminary data.</text>
</comment>
<accession>A0A1L8RCK9</accession>
<gene>
    <name evidence="8" type="ORF">RU97_GL002657</name>
</gene>
<reference evidence="8 9" key="1">
    <citation type="submission" date="2014-12" db="EMBL/GenBank/DDBJ databases">
        <title>Draft genome sequences of 29 type strains of Enterococci.</title>
        <authorList>
            <person name="Zhong Z."/>
            <person name="Sun Z."/>
            <person name="Liu W."/>
            <person name="Zhang W."/>
            <person name="Zhang H."/>
        </authorList>
    </citation>
    <scope>NUCLEOTIDE SEQUENCE [LARGE SCALE GENOMIC DNA]</scope>
    <source>
        <strain evidence="8 9">DSM 17029</strain>
    </source>
</reference>
<dbReference type="InterPro" id="IPR018969">
    <property type="entry name" value="Xul5P/Fru6P_PKetolase_C"/>
</dbReference>
<feature type="domain" description="Xylulose 5-phosphate/Fructose 6-phosphate phosphoketolase C-terminal" evidence="6">
    <location>
        <begin position="586"/>
        <end position="784"/>
    </location>
</feature>
<evidence type="ECO:0000313" key="9">
    <source>
        <dbReference type="Proteomes" id="UP000181884"/>
    </source>
</evidence>
<protein>
    <recommendedName>
        <fullName evidence="5">Probable phosphoketolase</fullName>
        <ecNumber evidence="5">4.1.2.-</ecNumber>
    </recommendedName>
</protein>
<sequence length="788" mass="88756">MTTDFSSKEYLDKVDAYWRAANYISVGQLYLLDNPLLKEPIKPEHVKIKVVGHWGTIAGQNFIYAHLNRIINKYDLNMFYIEGPGHGGQVMVSNAYLDGSYSEIYPNVSQDIPGLKRLYKQFSFPGGISSHAAPETPGSIHEGGELGYSLMHGAGAVLDNPDLIAAVVVGDGESETGPLATSWELNKFLNPIHDGAVLPIFHLNGFKIANPTLLSRIPNEQLTKYFEGLGWEPIFVEGHDPEKMHPAMAAALDQAVEKIQAIQENARSKQDATLPIWPMIVFRSPKGWTGPKIWDGDPIEGSFRAHQVPIPIDREHMEHADHLVSWMKSYRPEELFTDDGQLVDDIKAILPPKGRRMAQNPVTNGGKVLTPLRLPEINEYEVDTHVRGGVEAQDMTVMGEYIKDVLTLNEANHNFRIFGPDETLSNRLNPVFEETRKQWLEKIEEPQDQYLAPSGRVIDSILSEHMDEGLLEGYVLTGRHGFFASYEAFLRVVDSMITQHQKWLKVTNELPWREKLSSLNLIASSIVWQQDHNGFTHQDPGILGHLADKHPDVISEYLASDANTLLVIMEKMLKTRHKVNLVVTSKQPTPQWFSLQEARTFVEKGAGLVDWASTGAGEPDVVIAVAGPIQVLEGLAAVQLLHERLPELKIRFVNVVDILKLRTPEEYPGGMTDAEFDALFTTDKPVIFAFHGYKGLLQNLIYRRRNRNVTIHGYEENGAITTPFDMRVMNHLDRFHLVKSAVLSLPQASQYAAIIQEMDEKLAEHEEYTRRVGTDLPEVADWHWQPLQ</sequence>
<feature type="domain" description="Xylulose 5-phosphate/Fructose 6-phosphate phosphoketolase N-terminal" evidence="7">
    <location>
        <begin position="7"/>
        <end position="367"/>
    </location>
</feature>
<keyword evidence="3 5" id="KW-0786">Thiamine pyrophosphate</keyword>
<evidence type="ECO:0000256" key="2">
    <source>
        <dbReference type="ARBA" id="ARBA00005623"/>
    </source>
</evidence>
<dbReference type="Gene3D" id="3.40.50.920">
    <property type="match status" value="1"/>
</dbReference>
<dbReference type="GO" id="GO:0016832">
    <property type="term" value="F:aldehyde-lyase activity"/>
    <property type="evidence" value="ECO:0007669"/>
    <property type="project" value="UniProtKB-UniRule"/>
</dbReference>
<comment type="cofactor">
    <cofactor evidence="1 5">
        <name>thiamine diphosphate</name>
        <dbReference type="ChEBI" id="CHEBI:58937"/>
    </cofactor>
</comment>
<dbReference type="Pfam" id="PF09364">
    <property type="entry name" value="XFP_N"/>
    <property type="match status" value="1"/>
</dbReference>
<comment type="similarity">
    <text evidence="2 5">Belongs to the XFP family.</text>
</comment>
<dbReference type="SUPFAM" id="SSF52518">
    <property type="entry name" value="Thiamin diphosphate-binding fold (THDP-binding)"/>
    <property type="match status" value="2"/>
</dbReference>
<dbReference type="NCBIfam" id="NF003619">
    <property type="entry name" value="PRK05261.1-4"/>
    <property type="match status" value="1"/>
</dbReference>
<dbReference type="InterPro" id="IPR009014">
    <property type="entry name" value="Transketo_C/PFOR_II"/>
</dbReference>
<dbReference type="RefSeq" id="WP_067396135.1">
    <property type="nucleotide sequence ID" value="NZ_JXKH01000009.1"/>
</dbReference>
<dbReference type="InterPro" id="IPR023962">
    <property type="entry name" value="Phosphoketolase"/>
</dbReference>
<dbReference type="PANTHER" id="PTHR31273">
    <property type="entry name" value="PHOSPHOKETOLASE-RELATED"/>
    <property type="match status" value="1"/>
</dbReference>
<dbReference type="CDD" id="cd02011">
    <property type="entry name" value="TPP_PK"/>
    <property type="match status" value="1"/>
</dbReference>
<dbReference type="STRING" id="214095.RU97_GL002657"/>
<dbReference type="PANTHER" id="PTHR31273:SF0">
    <property type="entry name" value="PHOSPHOKETOLASE-RELATED"/>
    <property type="match status" value="1"/>
</dbReference>